<evidence type="ECO:0000256" key="1">
    <source>
        <dbReference type="SAM" id="MobiDB-lite"/>
    </source>
</evidence>
<dbReference type="FunCoup" id="A0A1B7N1X9">
    <property type="interactions" value="57"/>
</dbReference>
<dbReference type="InParanoid" id="A0A1B7N1X9"/>
<dbReference type="GO" id="GO:0004143">
    <property type="term" value="F:ATP-dependent diacylglycerol kinase activity"/>
    <property type="evidence" value="ECO:0007669"/>
    <property type="project" value="InterPro"/>
</dbReference>
<keyword evidence="2" id="KW-0472">Membrane</keyword>
<name>A0A1B7N1X9_9AGAM</name>
<evidence type="ECO:0000313" key="4">
    <source>
        <dbReference type="Proteomes" id="UP000092154"/>
    </source>
</evidence>
<keyword evidence="2" id="KW-0812">Transmembrane</keyword>
<dbReference type="OrthoDB" id="5673at2759"/>
<feature type="compositionally biased region" description="Low complexity" evidence="1">
    <location>
        <begin position="23"/>
        <end position="41"/>
    </location>
</feature>
<accession>A0A1B7N1X9</accession>
<dbReference type="PANTHER" id="PTHR31303">
    <property type="entry name" value="CTP-DEPENDENT DIACYLGLYCEROL KINASE 1"/>
    <property type="match status" value="1"/>
</dbReference>
<proteinExistence type="predicted"/>
<dbReference type="PANTHER" id="PTHR31303:SF1">
    <property type="entry name" value="CTP-DEPENDENT DIACYLGLYCEROL KINASE 1"/>
    <property type="match status" value="1"/>
</dbReference>
<evidence type="ECO:0000313" key="3">
    <source>
        <dbReference type="EMBL" id="OAX38842.1"/>
    </source>
</evidence>
<feature type="transmembrane region" description="Helical" evidence="2">
    <location>
        <begin position="261"/>
        <end position="282"/>
    </location>
</feature>
<feature type="transmembrane region" description="Helical" evidence="2">
    <location>
        <begin position="311"/>
        <end position="332"/>
    </location>
</feature>
<dbReference type="EMBL" id="KV448274">
    <property type="protein sequence ID" value="OAX38842.1"/>
    <property type="molecule type" value="Genomic_DNA"/>
</dbReference>
<feature type="transmembrane region" description="Helical" evidence="2">
    <location>
        <begin position="344"/>
        <end position="364"/>
    </location>
</feature>
<dbReference type="STRING" id="1314800.A0A1B7N1X9"/>
<dbReference type="Proteomes" id="UP000092154">
    <property type="component" value="Unassembled WGS sequence"/>
</dbReference>
<evidence type="ECO:0008006" key="5">
    <source>
        <dbReference type="Google" id="ProtNLM"/>
    </source>
</evidence>
<reference evidence="3 4" key="1">
    <citation type="submission" date="2016-06" db="EMBL/GenBank/DDBJ databases">
        <title>Comparative genomics of the ectomycorrhizal sister species Rhizopogon vinicolor and Rhizopogon vesiculosus (Basidiomycota: Boletales) reveals a divergence of the mating type B locus.</title>
        <authorList>
            <consortium name="DOE Joint Genome Institute"/>
            <person name="Mujic A.B."/>
            <person name="Kuo A."/>
            <person name="Tritt A."/>
            <person name="Lipzen A."/>
            <person name="Chen C."/>
            <person name="Johnson J."/>
            <person name="Sharma A."/>
            <person name="Barry K."/>
            <person name="Grigoriev I.V."/>
            <person name="Spatafora J.W."/>
        </authorList>
    </citation>
    <scope>NUCLEOTIDE SEQUENCE [LARGE SCALE GENOMIC DNA]</scope>
    <source>
        <strain evidence="3 4">AM-OR11-026</strain>
    </source>
</reference>
<dbReference type="AlphaFoldDB" id="A0A1B7N1X9"/>
<dbReference type="InterPro" id="IPR037997">
    <property type="entry name" value="Dgk1-like"/>
</dbReference>
<dbReference type="GO" id="GO:0006654">
    <property type="term" value="P:phosphatidic acid biosynthetic process"/>
    <property type="evidence" value="ECO:0007669"/>
    <property type="project" value="TreeGrafter"/>
</dbReference>
<sequence length="369" mass="39644">MTLPANDAFSLGLAHDQPRRSTSRTPSLPRRSSSPKISFSSPAPPSPTSNNAVFSPQLVNGMSAKRGHKRKASARGSSQQLRQNGEATIEELVEDVDSRIAHERKLSHGSSLDKRKTVKKHIDWEIPRKTLHSSIGFFTIYLYTSQGNPQTVIIVLSSALAVLVPIDILRLKYPAFERAFEKCVGVFMRDSEKKSSNGVIWYILGANTALIAFPLDIAVVSILILSWADTAASTFGRLWGSLTPPLPARLLGLPLAPRKSLAGFIAATVTGAAIAAGFWTYLAPMRENLTWSWDAGLSTTFSNTSIEGGKVFSGFPGLVVVAVWAGLVSGVAEALDLGSVDDNLSLPIIAGGCLWGLFKVIGWLGDMLS</sequence>
<organism evidence="3 4">
    <name type="scientific">Rhizopogon vinicolor AM-OR11-026</name>
    <dbReference type="NCBI Taxonomy" id="1314800"/>
    <lineage>
        <taxon>Eukaryota</taxon>
        <taxon>Fungi</taxon>
        <taxon>Dikarya</taxon>
        <taxon>Basidiomycota</taxon>
        <taxon>Agaricomycotina</taxon>
        <taxon>Agaricomycetes</taxon>
        <taxon>Agaricomycetidae</taxon>
        <taxon>Boletales</taxon>
        <taxon>Suillineae</taxon>
        <taxon>Rhizopogonaceae</taxon>
        <taxon>Rhizopogon</taxon>
    </lineage>
</organism>
<gene>
    <name evidence="3" type="ORF">K503DRAFT_849824</name>
</gene>
<evidence type="ECO:0000256" key="2">
    <source>
        <dbReference type="SAM" id="Phobius"/>
    </source>
</evidence>
<feature type="compositionally biased region" description="Polar residues" evidence="1">
    <location>
        <begin position="75"/>
        <end position="84"/>
    </location>
</feature>
<dbReference type="GO" id="GO:0005789">
    <property type="term" value="C:endoplasmic reticulum membrane"/>
    <property type="evidence" value="ECO:0007669"/>
    <property type="project" value="TreeGrafter"/>
</dbReference>
<keyword evidence="2" id="KW-1133">Transmembrane helix</keyword>
<protein>
    <recommendedName>
        <fullName evidence="5">Phosphatidate cytidylyltransferase</fullName>
    </recommendedName>
</protein>
<keyword evidence="4" id="KW-1185">Reference proteome</keyword>
<feature type="compositionally biased region" description="Polar residues" evidence="1">
    <location>
        <begin position="50"/>
        <end position="60"/>
    </location>
</feature>
<feature type="region of interest" description="Disordered" evidence="1">
    <location>
        <begin position="1"/>
        <end position="84"/>
    </location>
</feature>
<feature type="transmembrane region" description="Helical" evidence="2">
    <location>
        <begin position="199"/>
        <end position="228"/>
    </location>
</feature>